<feature type="transmembrane region" description="Helical" evidence="1">
    <location>
        <begin position="271"/>
        <end position="289"/>
    </location>
</feature>
<feature type="transmembrane region" description="Helical" evidence="1">
    <location>
        <begin position="196"/>
        <end position="214"/>
    </location>
</feature>
<reference evidence="2 3" key="1">
    <citation type="submission" date="2024-03" db="EMBL/GenBank/DDBJ databases">
        <title>Human intestinal bacterial collection.</title>
        <authorList>
            <person name="Pauvert C."/>
            <person name="Hitch T.C.A."/>
            <person name="Clavel T."/>
        </authorList>
    </citation>
    <scope>NUCLEOTIDE SEQUENCE [LARGE SCALE GENOMIC DNA]</scope>
    <source>
        <strain evidence="2 3">CLA-JM-H11</strain>
    </source>
</reference>
<keyword evidence="1" id="KW-1133">Transmembrane helix</keyword>
<feature type="transmembrane region" description="Helical" evidence="1">
    <location>
        <begin position="171"/>
        <end position="189"/>
    </location>
</feature>
<feature type="transmembrane region" description="Helical" evidence="1">
    <location>
        <begin position="6"/>
        <end position="23"/>
    </location>
</feature>
<evidence type="ECO:0000313" key="3">
    <source>
        <dbReference type="Proteomes" id="UP001477672"/>
    </source>
</evidence>
<name>A0ABV1GEE0_9FIRM</name>
<protein>
    <recommendedName>
        <fullName evidence="4">Glycosyltransferase RgtA/B/C/D-like domain-containing protein</fullName>
    </recommendedName>
</protein>
<comment type="caution">
    <text evidence="2">The sequence shown here is derived from an EMBL/GenBank/DDBJ whole genome shotgun (WGS) entry which is preliminary data.</text>
</comment>
<evidence type="ECO:0000313" key="2">
    <source>
        <dbReference type="EMBL" id="MEQ2520210.1"/>
    </source>
</evidence>
<proteinExistence type="predicted"/>
<evidence type="ECO:0000256" key="1">
    <source>
        <dbReference type="SAM" id="Phobius"/>
    </source>
</evidence>
<keyword evidence="3" id="KW-1185">Reference proteome</keyword>
<dbReference type="RefSeq" id="WP_349215678.1">
    <property type="nucleotide sequence ID" value="NZ_JBBMFA010000084.1"/>
</dbReference>
<accession>A0ABV1GEE0</accession>
<feature type="transmembrane region" description="Helical" evidence="1">
    <location>
        <begin position="30"/>
        <end position="49"/>
    </location>
</feature>
<dbReference type="Proteomes" id="UP001477672">
    <property type="component" value="Unassembled WGS sequence"/>
</dbReference>
<feature type="transmembrane region" description="Helical" evidence="1">
    <location>
        <begin position="86"/>
        <end position="107"/>
    </location>
</feature>
<feature type="transmembrane region" description="Helical" evidence="1">
    <location>
        <begin position="432"/>
        <end position="454"/>
    </location>
</feature>
<keyword evidence="1" id="KW-0812">Transmembrane</keyword>
<organism evidence="2 3">
    <name type="scientific">Ruthenibacterium intestinale</name>
    <dbReference type="NCBI Taxonomy" id="3133163"/>
    <lineage>
        <taxon>Bacteria</taxon>
        <taxon>Bacillati</taxon>
        <taxon>Bacillota</taxon>
        <taxon>Clostridia</taxon>
        <taxon>Eubacteriales</taxon>
        <taxon>Oscillospiraceae</taxon>
        <taxon>Ruthenibacterium</taxon>
    </lineage>
</organism>
<feature type="transmembrane region" description="Helical" evidence="1">
    <location>
        <begin position="398"/>
        <end position="420"/>
    </location>
</feature>
<gene>
    <name evidence="2" type="ORF">WMO24_07185</name>
</gene>
<feature type="transmembrane region" description="Helical" evidence="1">
    <location>
        <begin position="55"/>
        <end position="74"/>
    </location>
</feature>
<dbReference type="EMBL" id="JBBMFA010000084">
    <property type="protein sequence ID" value="MEQ2520210.1"/>
    <property type="molecule type" value="Genomic_DNA"/>
</dbReference>
<keyword evidence="1" id="KW-0472">Membrane</keyword>
<sequence>MEAFLQGAGCMVTFGALVCLCIFCTKKWNVPAGISPLFVLYATILWYSVLASVNLLFPAGILWFAAAVLALVWLVRKRGEIRWKELITPSTAFFLVASVAVIAVFAVRQPLFMEWDEFSFWGIAPKVVKSTGQLYTFQPQGLRVTSYVPGLVMLDEAFQFLGTSFAPWKVFAAYDILMFAIFAAGLYTLERRRWNLAVPAALLLCMVPYLMTMYQRDINVSPLYMCSYADIPMGLLFGAPLVVYFLAKEKTPVVLLCAVMGVTVECISKDMGFALCLIAAALICFDLLFLEKGEVRFARLRGTGAKWCWIVSMVAAPVAAFFGWAAHMSAVTGANRFDIGGEQNMGMVQMVVTGIVELFSPNKSEKFVQVMGNMAQAFYSTKLTMFSVGSQDGTVGRYLNGSGLIVTLVILLVLAVAFVYEDKRGRKAVGWFALWSVLGFAAFYIFTGFTYVYVFKEAEAAALSSYNRYIYPYYIGWFIAALAFLLRSLKQAKPASVGAGFLLALTLGCGWRVTSFVQPQLSVVDYSDGYFAGRKRDIAMVEQAKQFLTSDDRVFYVSQSDDGKNWFIHYYEFYPDVQLDYSFGGGQLSADFEIREGAFSSDYPAEDREAFIGKTLTPDVLCAYLEATGCTALYLDDIDEVFIDTYADLFTDGLESEARLYRIVGTGDAMRFEPVEGGGYRD</sequence>
<feature type="transmembrane region" description="Helical" evidence="1">
    <location>
        <begin position="309"/>
        <end position="327"/>
    </location>
</feature>
<evidence type="ECO:0008006" key="4">
    <source>
        <dbReference type="Google" id="ProtNLM"/>
    </source>
</evidence>
<feature type="transmembrane region" description="Helical" evidence="1">
    <location>
        <begin position="469"/>
        <end position="486"/>
    </location>
</feature>